<sequence>MSIYDIDDYLARAKTFIEAGDENSLRHACLELRLALERIVYQKLEQIGPKLPPAIFRKWQPDKALKMLRSFEPKADLNMSIEFTGPDGVPFPIGDYKMFSVDWLNKHYQKLGSFLHAPALADTRNLKLTPTTVQEILDEIERVASATLVMSINKIDTFTCDACGKEMYASQSQVEASATVECPTCGNKHLVRCENEETYIVEPSNLCIAPCMKCKSPMAIEHLEVNERKACWNCGQLHHFDWVYTMVQPDSEASSKIEA</sequence>
<name>A0A502IBI1_9PSED</name>
<dbReference type="Proteomes" id="UP000320914">
    <property type="component" value="Unassembled WGS sequence"/>
</dbReference>
<protein>
    <submittedName>
        <fullName evidence="1">Zinc ribbon domain-containing protein</fullName>
    </submittedName>
</protein>
<dbReference type="EMBL" id="RCZA01000006">
    <property type="protein sequence ID" value="TPG83403.1"/>
    <property type="molecule type" value="Genomic_DNA"/>
</dbReference>
<accession>A0A502IBI1</accession>
<comment type="caution">
    <text evidence="1">The sequence shown here is derived from an EMBL/GenBank/DDBJ whole genome shotgun (WGS) entry which is preliminary data.</text>
</comment>
<reference evidence="1 2" key="1">
    <citation type="journal article" date="2019" name="Environ. Microbiol.">
        <title>Species interactions and distinct microbial communities in high Arctic permafrost affected cryosols are associated with the CH4 and CO2 gas fluxes.</title>
        <authorList>
            <person name="Altshuler I."/>
            <person name="Hamel J."/>
            <person name="Turney S."/>
            <person name="Magnuson E."/>
            <person name="Levesque R."/>
            <person name="Greer C."/>
            <person name="Whyte L.G."/>
        </authorList>
    </citation>
    <scope>NUCLEOTIDE SEQUENCE [LARGE SCALE GENOMIC DNA]</scope>
    <source>
        <strain evidence="1 2">OWC5</strain>
    </source>
</reference>
<evidence type="ECO:0000313" key="2">
    <source>
        <dbReference type="Proteomes" id="UP000320914"/>
    </source>
</evidence>
<evidence type="ECO:0000313" key="1">
    <source>
        <dbReference type="EMBL" id="TPG83403.1"/>
    </source>
</evidence>
<organism evidence="1 2">
    <name type="scientific">Pseudomonas mandelii</name>
    <dbReference type="NCBI Taxonomy" id="75612"/>
    <lineage>
        <taxon>Bacteria</taxon>
        <taxon>Pseudomonadati</taxon>
        <taxon>Pseudomonadota</taxon>
        <taxon>Gammaproteobacteria</taxon>
        <taxon>Pseudomonadales</taxon>
        <taxon>Pseudomonadaceae</taxon>
        <taxon>Pseudomonas</taxon>
    </lineage>
</organism>
<dbReference type="AlphaFoldDB" id="A0A502IBI1"/>
<proteinExistence type="predicted"/>
<dbReference type="RefSeq" id="WP_140679748.1">
    <property type="nucleotide sequence ID" value="NZ_RCZA01000006.1"/>
</dbReference>
<gene>
    <name evidence="1" type="ORF">EAH74_16265</name>
</gene>